<feature type="transmembrane region" description="Helical" evidence="6">
    <location>
        <begin position="239"/>
        <end position="261"/>
    </location>
</feature>
<evidence type="ECO:0000313" key="7">
    <source>
        <dbReference type="EMBL" id="RSL18201.1"/>
    </source>
</evidence>
<dbReference type="EMBL" id="RSDW01000001">
    <property type="protein sequence ID" value="RSL18201.1"/>
    <property type="molecule type" value="Genomic_DNA"/>
</dbReference>
<keyword evidence="8" id="KW-1185">Reference proteome</keyword>
<dbReference type="Pfam" id="PF03631">
    <property type="entry name" value="Virul_fac_BrkB"/>
    <property type="match status" value="1"/>
</dbReference>
<dbReference type="Proteomes" id="UP000269669">
    <property type="component" value="Unassembled WGS sequence"/>
</dbReference>
<feature type="transmembrane region" description="Helical" evidence="6">
    <location>
        <begin position="88"/>
        <end position="106"/>
    </location>
</feature>
<dbReference type="PIRSF" id="PIRSF035875">
    <property type="entry name" value="RNase_BN"/>
    <property type="match status" value="1"/>
</dbReference>
<comment type="caution">
    <text evidence="7">The sequence shown here is derived from an EMBL/GenBank/DDBJ whole genome shotgun (WGS) entry which is preliminary data.</text>
</comment>
<protein>
    <submittedName>
        <fullName evidence="7">Membrane protein</fullName>
    </submittedName>
</protein>
<feature type="transmembrane region" description="Helical" evidence="6">
    <location>
        <begin position="118"/>
        <end position="139"/>
    </location>
</feature>
<dbReference type="AlphaFoldDB" id="A0A428MMR9"/>
<reference evidence="7 8" key="1">
    <citation type="submission" date="2018-12" db="EMBL/GenBank/DDBJ databases">
        <title>Sequencing of bacterial isolates from soil warming experiment in Harvard Forest, Massachusetts, USA.</title>
        <authorList>
            <person name="Deangelis K."/>
        </authorList>
    </citation>
    <scope>NUCLEOTIDE SEQUENCE [LARGE SCALE GENOMIC DNA]</scope>
    <source>
        <strain evidence="7 8">EB153</strain>
    </source>
</reference>
<dbReference type="PANTHER" id="PTHR30213:SF0">
    <property type="entry name" value="UPF0761 MEMBRANE PROTEIN YIHY"/>
    <property type="match status" value="1"/>
</dbReference>
<feature type="transmembrane region" description="Helical" evidence="6">
    <location>
        <begin position="202"/>
        <end position="227"/>
    </location>
</feature>
<keyword evidence="3 6" id="KW-0812">Transmembrane</keyword>
<evidence type="ECO:0000256" key="6">
    <source>
        <dbReference type="SAM" id="Phobius"/>
    </source>
</evidence>
<feature type="transmembrane region" description="Helical" evidence="6">
    <location>
        <begin position="54"/>
        <end position="76"/>
    </location>
</feature>
<evidence type="ECO:0000313" key="8">
    <source>
        <dbReference type="Proteomes" id="UP000269669"/>
    </source>
</evidence>
<evidence type="ECO:0000256" key="5">
    <source>
        <dbReference type="ARBA" id="ARBA00023136"/>
    </source>
</evidence>
<keyword evidence="2" id="KW-1003">Cell membrane</keyword>
<sequence length="315" mass="34658">MEGSSSSYAESLTVCRASLYPYGQVRRFLRIPVILQRAVLRAVDHDCFNLSQSAAYSAMVALFPALIVAATIIALLPDTAPVRSQLGAFFNRIIPPYVIPILQSYFDPTPPHHPSSSHLLVPALVVSITGASSVIATFMEGIRRANRLPADCWTFIGRRVRAFALVPLSLVPLAIASSLVVFGHFITTWIALHVMPSVRTPVFIVALIIRWTVALAGSVCLIALIYNMGTPLRQPWRKVLPGAFIATVMWFVATLTFGWYVTRFANYTRVYGSLGAAIALLFWLDIISLCVICGAEFNHEYNAHFSPTIHTHSNA</sequence>
<accession>A0A428MMR9</accession>
<feature type="transmembrane region" description="Helical" evidence="6">
    <location>
        <begin position="160"/>
        <end position="182"/>
    </location>
</feature>
<keyword evidence="5 6" id="KW-0472">Membrane</keyword>
<dbReference type="InterPro" id="IPR017039">
    <property type="entry name" value="Virul_fac_BrkB"/>
</dbReference>
<evidence type="ECO:0000256" key="2">
    <source>
        <dbReference type="ARBA" id="ARBA00022475"/>
    </source>
</evidence>
<keyword evidence="4 6" id="KW-1133">Transmembrane helix</keyword>
<evidence type="ECO:0000256" key="3">
    <source>
        <dbReference type="ARBA" id="ARBA00022692"/>
    </source>
</evidence>
<evidence type="ECO:0000256" key="4">
    <source>
        <dbReference type="ARBA" id="ARBA00022989"/>
    </source>
</evidence>
<dbReference type="GO" id="GO:0005886">
    <property type="term" value="C:plasma membrane"/>
    <property type="evidence" value="ECO:0007669"/>
    <property type="project" value="UniProtKB-SubCell"/>
</dbReference>
<comment type="subcellular location">
    <subcellularLocation>
        <location evidence="1">Cell membrane</location>
        <topology evidence="1">Multi-pass membrane protein</topology>
    </subcellularLocation>
</comment>
<dbReference type="NCBIfam" id="TIGR00765">
    <property type="entry name" value="yihY_not_rbn"/>
    <property type="match status" value="1"/>
</dbReference>
<dbReference type="PANTHER" id="PTHR30213">
    <property type="entry name" value="INNER MEMBRANE PROTEIN YHJD"/>
    <property type="match status" value="1"/>
</dbReference>
<feature type="transmembrane region" description="Helical" evidence="6">
    <location>
        <begin position="273"/>
        <end position="295"/>
    </location>
</feature>
<evidence type="ECO:0000256" key="1">
    <source>
        <dbReference type="ARBA" id="ARBA00004651"/>
    </source>
</evidence>
<name>A0A428MMR9_9BACT</name>
<proteinExistence type="predicted"/>
<organism evidence="7 8">
    <name type="scientific">Edaphobacter aggregans</name>
    <dbReference type="NCBI Taxonomy" id="570835"/>
    <lineage>
        <taxon>Bacteria</taxon>
        <taxon>Pseudomonadati</taxon>
        <taxon>Acidobacteriota</taxon>
        <taxon>Terriglobia</taxon>
        <taxon>Terriglobales</taxon>
        <taxon>Acidobacteriaceae</taxon>
        <taxon>Edaphobacter</taxon>
    </lineage>
</organism>
<gene>
    <name evidence="7" type="ORF">EDE15_3759</name>
</gene>